<keyword evidence="3" id="KW-1185">Reference proteome</keyword>
<feature type="region of interest" description="Disordered" evidence="1">
    <location>
        <begin position="1"/>
        <end position="23"/>
    </location>
</feature>
<reference evidence="2" key="1">
    <citation type="journal article" date="2022" name="bioRxiv">
        <title>Sequencing and chromosome-scale assembly of the giantPleurodeles waltlgenome.</title>
        <authorList>
            <person name="Brown T."/>
            <person name="Elewa A."/>
            <person name="Iarovenko S."/>
            <person name="Subramanian E."/>
            <person name="Araus A.J."/>
            <person name="Petzold A."/>
            <person name="Susuki M."/>
            <person name="Suzuki K.-i.T."/>
            <person name="Hayashi T."/>
            <person name="Toyoda A."/>
            <person name="Oliveira C."/>
            <person name="Osipova E."/>
            <person name="Leigh N.D."/>
            <person name="Simon A."/>
            <person name="Yun M.H."/>
        </authorList>
    </citation>
    <scope>NUCLEOTIDE SEQUENCE</scope>
    <source>
        <strain evidence="2">20211129_DDA</strain>
        <tissue evidence="2">Liver</tissue>
    </source>
</reference>
<dbReference type="EMBL" id="JANPWB010000016">
    <property type="protein sequence ID" value="KAJ1080968.1"/>
    <property type="molecule type" value="Genomic_DNA"/>
</dbReference>
<evidence type="ECO:0000256" key="1">
    <source>
        <dbReference type="SAM" id="MobiDB-lite"/>
    </source>
</evidence>
<protein>
    <submittedName>
        <fullName evidence="2">Uncharacterized protein</fullName>
    </submittedName>
</protein>
<name>A0AAV7KXQ8_PLEWA</name>
<feature type="compositionally biased region" description="Basic residues" evidence="1">
    <location>
        <begin position="1"/>
        <end position="10"/>
    </location>
</feature>
<dbReference type="AlphaFoldDB" id="A0AAV7KXQ8"/>
<evidence type="ECO:0000313" key="2">
    <source>
        <dbReference type="EMBL" id="KAJ1080968.1"/>
    </source>
</evidence>
<sequence>MRTGSQRKRTTNPSVLPDFNNPRQGNALYAGSCGARRMWRCTSQRLAVQKWSSIKRLKTLEKNVDVTLEFPEDEMPCEPVKIRAPARDSDELLLPVPLQLICGVGVGLKQRAFRSCWRTQSSFDARARAPFPDRKSFPIGLVRRELRAGHLVQFCGLRAPVGAVIILSEPGSGGFLF</sequence>
<organism evidence="2 3">
    <name type="scientific">Pleurodeles waltl</name>
    <name type="common">Iberian ribbed newt</name>
    <dbReference type="NCBI Taxonomy" id="8319"/>
    <lineage>
        <taxon>Eukaryota</taxon>
        <taxon>Metazoa</taxon>
        <taxon>Chordata</taxon>
        <taxon>Craniata</taxon>
        <taxon>Vertebrata</taxon>
        <taxon>Euteleostomi</taxon>
        <taxon>Amphibia</taxon>
        <taxon>Batrachia</taxon>
        <taxon>Caudata</taxon>
        <taxon>Salamandroidea</taxon>
        <taxon>Salamandridae</taxon>
        <taxon>Pleurodelinae</taxon>
        <taxon>Pleurodeles</taxon>
    </lineage>
</organism>
<accession>A0AAV7KXQ8</accession>
<proteinExistence type="predicted"/>
<dbReference type="Proteomes" id="UP001066276">
    <property type="component" value="Chromosome 12"/>
</dbReference>
<evidence type="ECO:0000313" key="3">
    <source>
        <dbReference type="Proteomes" id="UP001066276"/>
    </source>
</evidence>
<gene>
    <name evidence="2" type="ORF">NDU88_001156</name>
</gene>
<comment type="caution">
    <text evidence="2">The sequence shown here is derived from an EMBL/GenBank/DDBJ whole genome shotgun (WGS) entry which is preliminary data.</text>
</comment>